<sequence length="241" mass="28940">MPIEMFIDAQSNNYSKELKFFLLLKLMYPGGKAQLNNEALQFIQLVEEINSRKTLNKYINFLMEIGWIVYNQKTQFYVFKSFDRIRKENNWIRRQAFQIDFNNYYKIKAVTGAVIYGYLHKDFWRKVKKQKSVQLKGSTYHFLSPKFNYKKQYAPVSVNGVMQLFNMSTATASRLKNEAYNEGLIKLKKNYSKTPINKKIMQYYLDYNDMKQNIVYNNGNYRLQLIDTLYPLFYFTKRKSL</sequence>
<dbReference type="RefSeq" id="WP_188650281.1">
    <property type="nucleotide sequence ID" value="NZ_BMNR01000002.1"/>
</dbReference>
<evidence type="ECO:0000313" key="1">
    <source>
        <dbReference type="EMBL" id="GGK16009.1"/>
    </source>
</evidence>
<gene>
    <name evidence="1" type="ORF">GCM10007962_07920</name>
</gene>
<organism evidence="1 2">
    <name type="scientific">Yeosuana aromativorans</name>
    <dbReference type="NCBI Taxonomy" id="288019"/>
    <lineage>
        <taxon>Bacteria</taxon>
        <taxon>Pseudomonadati</taxon>
        <taxon>Bacteroidota</taxon>
        <taxon>Flavobacteriia</taxon>
        <taxon>Flavobacteriales</taxon>
        <taxon>Flavobacteriaceae</taxon>
        <taxon>Yeosuana</taxon>
    </lineage>
</organism>
<reference evidence="1" key="2">
    <citation type="submission" date="2020-09" db="EMBL/GenBank/DDBJ databases">
        <authorList>
            <person name="Sun Q."/>
            <person name="Ohkuma M."/>
        </authorList>
    </citation>
    <scope>NUCLEOTIDE SEQUENCE</scope>
    <source>
        <strain evidence="1">JCM 12862</strain>
    </source>
</reference>
<protein>
    <submittedName>
        <fullName evidence="1">Uncharacterized protein</fullName>
    </submittedName>
</protein>
<accession>A0A8J3BFP3</accession>
<dbReference type="EMBL" id="BMNR01000002">
    <property type="protein sequence ID" value="GGK16009.1"/>
    <property type="molecule type" value="Genomic_DNA"/>
</dbReference>
<name>A0A8J3BFP3_9FLAO</name>
<dbReference type="AlphaFoldDB" id="A0A8J3BFP3"/>
<evidence type="ECO:0000313" key="2">
    <source>
        <dbReference type="Proteomes" id="UP000612329"/>
    </source>
</evidence>
<proteinExistence type="predicted"/>
<comment type="caution">
    <text evidence="1">The sequence shown here is derived from an EMBL/GenBank/DDBJ whole genome shotgun (WGS) entry which is preliminary data.</text>
</comment>
<reference evidence="1" key="1">
    <citation type="journal article" date="2014" name="Int. J. Syst. Evol. Microbiol.">
        <title>Complete genome sequence of Corynebacterium casei LMG S-19264T (=DSM 44701T), isolated from a smear-ripened cheese.</title>
        <authorList>
            <consortium name="US DOE Joint Genome Institute (JGI-PGF)"/>
            <person name="Walter F."/>
            <person name="Albersmeier A."/>
            <person name="Kalinowski J."/>
            <person name="Ruckert C."/>
        </authorList>
    </citation>
    <scope>NUCLEOTIDE SEQUENCE</scope>
    <source>
        <strain evidence="1">JCM 12862</strain>
    </source>
</reference>
<keyword evidence="2" id="KW-1185">Reference proteome</keyword>
<dbReference type="Proteomes" id="UP000612329">
    <property type="component" value="Unassembled WGS sequence"/>
</dbReference>